<dbReference type="SUPFAM" id="SSF56672">
    <property type="entry name" value="DNA/RNA polymerases"/>
    <property type="match status" value="1"/>
</dbReference>
<comment type="similarity">
    <text evidence="1">Belongs to the beta type-B retroviral polymerase family. HERV class-II K(HML-2) pol subfamily.</text>
</comment>
<evidence type="ECO:0000256" key="1">
    <source>
        <dbReference type="ARBA" id="ARBA00010879"/>
    </source>
</evidence>
<dbReference type="EC" id="3.1.26.4" evidence="2"/>
<dbReference type="Proteomes" id="UP001558613">
    <property type="component" value="Unassembled WGS sequence"/>
</dbReference>
<proteinExistence type="inferred from homology"/>
<feature type="domain" description="Reverse transcriptase" evidence="4">
    <location>
        <begin position="1"/>
        <end position="121"/>
    </location>
</feature>
<evidence type="ECO:0000313" key="7">
    <source>
        <dbReference type="Proteomes" id="UP001558613"/>
    </source>
</evidence>
<keyword evidence="7" id="KW-1185">Reference proteome</keyword>
<dbReference type="InterPro" id="IPR012337">
    <property type="entry name" value="RNaseH-like_sf"/>
</dbReference>
<dbReference type="InterPro" id="IPR050951">
    <property type="entry name" value="Retrovirus_Pol_polyprotein"/>
</dbReference>
<dbReference type="InterPro" id="IPR000477">
    <property type="entry name" value="RT_dom"/>
</dbReference>
<dbReference type="InterPro" id="IPR043502">
    <property type="entry name" value="DNA/RNA_pol_sf"/>
</dbReference>
<reference evidence="6 7" key="1">
    <citation type="submission" date="2023-09" db="EMBL/GenBank/DDBJ databases">
        <authorList>
            <person name="Wang M."/>
        </authorList>
    </citation>
    <scope>NUCLEOTIDE SEQUENCE [LARGE SCALE GENOMIC DNA]</scope>
    <source>
        <strain evidence="6">GT-2023</strain>
        <tissue evidence="6">Liver</tissue>
    </source>
</reference>
<dbReference type="InterPro" id="IPR001584">
    <property type="entry name" value="Integrase_cat-core"/>
</dbReference>
<evidence type="ECO:0000256" key="3">
    <source>
        <dbReference type="SAM" id="MobiDB-lite"/>
    </source>
</evidence>
<gene>
    <name evidence="6" type="ORF">QQF64_034355</name>
</gene>
<dbReference type="InterPro" id="IPR041577">
    <property type="entry name" value="RT_RNaseH_2"/>
</dbReference>
<feature type="domain" description="Integrase catalytic" evidence="5">
    <location>
        <begin position="375"/>
        <end position="533"/>
    </location>
</feature>
<dbReference type="Pfam" id="PF00665">
    <property type="entry name" value="rve"/>
    <property type="match status" value="1"/>
</dbReference>
<dbReference type="Gene3D" id="3.30.420.10">
    <property type="entry name" value="Ribonuclease H-like superfamily/Ribonuclease H"/>
    <property type="match status" value="1"/>
</dbReference>
<dbReference type="Gene3D" id="3.10.10.10">
    <property type="entry name" value="HIV Type 1 Reverse Transcriptase, subunit A, domain 1"/>
    <property type="match status" value="1"/>
</dbReference>
<name>A0ABR3L3W7_9TELE</name>
<dbReference type="EMBL" id="JAYMGO010000141">
    <property type="protein sequence ID" value="KAL1246716.1"/>
    <property type="molecule type" value="Genomic_DNA"/>
</dbReference>
<dbReference type="InterPro" id="IPR036397">
    <property type="entry name" value="RNaseH_sf"/>
</dbReference>
<feature type="compositionally biased region" description="Basic and acidic residues" evidence="3">
    <location>
        <begin position="692"/>
        <end position="704"/>
    </location>
</feature>
<dbReference type="PROSITE" id="PS50994">
    <property type="entry name" value="INTEGRASE"/>
    <property type="match status" value="1"/>
</dbReference>
<evidence type="ECO:0000259" key="5">
    <source>
        <dbReference type="PROSITE" id="PS50994"/>
    </source>
</evidence>
<dbReference type="Gene3D" id="3.30.70.270">
    <property type="match status" value="1"/>
</dbReference>
<dbReference type="PROSITE" id="PS50878">
    <property type="entry name" value="RT_POL"/>
    <property type="match status" value="1"/>
</dbReference>
<dbReference type="CDD" id="cd01647">
    <property type="entry name" value="RT_LTR"/>
    <property type="match status" value="1"/>
</dbReference>
<evidence type="ECO:0000259" key="4">
    <source>
        <dbReference type="PROSITE" id="PS50878"/>
    </source>
</evidence>
<comment type="caution">
    <text evidence="6">The sequence shown here is derived from an EMBL/GenBank/DDBJ whole genome shotgun (WGS) entry which is preliminary data.</text>
</comment>
<dbReference type="Pfam" id="PF17919">
    <property type="entry name" value="RT_RNaseH_2"/>
    <property type="match status" value="1"/>
</dbReference>
<evidence type="ECO:0000313" key="6">
    <source>
        <dbReference type="EMBL" id="KAL1246716.1"/>
    </source>
</evidence>
<protein>
    <recommendedName>
        <fullName evidence="2">ribonuclease H</fullName>
        <ecNumber evidence="2">3.1.26.4</ecNumber>
    </recommendedName>
</protein>
<feature type="region of interest" description="Disordered" evidence="3">
    <location>
        <begin position="666"/>
        <end position="718"/>
    </location>
</feature>
<dbReference type="CDD" id="cd09274">
    <property type="entry name" value="RNase_HI_RT_Ty3"/>
    <property type="match status" value="1"/>
</dbReference>
<dbReference type="Pfam" id="PF00078">
    <property type="entry name" value="RVT_1"/>
    <property type="match status" value="1"/>
</dbReference>
<dbReference type="InterPro" id="IPR043128">
    <property type="entry name" value="Rev_trsase/Diguanyl_cyclase"/>
</dbReference>
<sequence>MRCSAQWTSRLASTTSPCLEEDKKMTAFTTPLGLYEFNRLPQGLCNSPASFMRLMMSIFGDQNFLTLLCYLDDLLVMAPCEEKALERLEMVFERLGAHGLKLAPKKCYFLRRSVKFLGHVVNEDGVATDPDKIAAITAVTEKDLMMDDGVSPSPRKIKSFLDWTKECALSFEQLKSAILNSVVLAHPDFTQPFILSTDASLDGIGAVLSQVPVGESKARPIAFAIWTDNNPLTYILTKPKLDACEQRWVAKLAPYTFDIQYIPGAKNVVADALSRQPFVSSSKTVSERKSERILQDPEAAEAMGQIEAVGWHIIPCPAKIQSPSLHVISFMVPESLRFSWVGLESNARDYVRCCQRCVVSKTPEPEGRAPLESIRTVCPLELVCIDFWSAEDSSGKSVDVLVVTDHFTKMANAFLCKNQSASQVARQLWDKFFCVYGFPQRIHSDQGANFESRLIKELLQIAGIQKSRTTAYHPMGNGQVERFNRTLGNMIRALPPRTKQDWPQMLQTLTFAYNSTTHESTGFAPFFLMFGRIPRLPVDLMFQSVDRDNNFADYDQDIEEGDYVLLANKGERGRRKLADKWDSTLHVVVSVDTRCHTYRVRNTRTHQEKVVHRNLLLRANFLPVEETEEQISDESNTDYETDESMIDATGSKDAGNGIDGPVHLPACPFSGTPHSSVDDRTREPSSSASLDHALDESVPERENLETIQSSEPELSDMEVEEIERDVSESLPSDRVLEAIIPPPPEIAHPVRTRAGRLVKPVNRLIQIMTQKTLLRSPSLSLLRSKAS</sequence>
<dbReference type="PANTHER" id="PTHR37984:SF15">
    <property type="entry name" value="INTEGRASE CATALYTIC DOMAIN-CONTAINING PROTEIN"/>
    <property type="match status" value="1"/>
</dbReference>
<accession>A0ABR3L3W7</accession>
<dbReference type="PANTHER" id="PTHR37984">
    <property type="entry name" value="PROTEIN CBG26694"/>
    <property type="match status" value="1"/>
</dbReference>
<evidence type="ECO:0000256" key="2">
    <source>
        <dbReference type="ARBA" id="ARBA00012180"/>
    </source>
</evidence>
<organism evidence="6 7">
    <name type="scientific">Cirrhinus molitorella</name>
    <name type="common">mud carp</name>
    <dbReference type="NCBI Taxonomy" id="172907"/>
    <lineage>
        <taxon>Eukaryota</taxon>
        <taxon>Metazoa</taxon>
        <taxon>Chordata</taxon>
        <taxon>Craniata</taxon>
        <taxon>Vertebrata</taxon>
        <taxon>Euteleostomi</taxon>
        <taxon>Actinopterygii</taxon>
        <taxon>Neopterygii</taxon>
        <taxon>Teleostei</taxon>
        <taxon>Ostariophysi</taxon>
        <taxon>Cypriniformes</taxon>
        <taxon>Cyprinidae</taxon>
        <taxon>Labeoninae</taxon>
        <taxon>Labeonini</taxon>
        <taxon>Cirrhinus</taxon>
    </lineage>
</organism>
<dbReference type="SUPFAM" id="SSF53098">
    <property type="entry name" value="Ribonuclease H-like"/>
    <property type="match status" value="1"/>
</dbReference>